<protein>
    <submittedName>
        <fullName evidence="1">Uncharacterized protein</fullName>
    </submittedName>
</protein>
<proteinExistence type="predicted"/>
<evidence type="ECO:0000313" key="1">
    <source>
        <dbReference type="EMBL" id="KAF9471850.1"/>
    </source>
</evidence>
<dbReference type="AlphaFoldDB" id="A0A9P6CS78"/>
<evidence type="ECO:0000313" key="2">
    <source>
        <dbReference type="Proteomes" id="UP000807469"/>
    </source>
</evidence>
<feature type="non-terminal residue" evidence="1">
    <location>
        <position position="1"/>
    </location>
</feature>
<sequence length="80" mass="8923">MTYRGAKKSASRVAPSDCSTVDTDPSWNFEVGLEGNQVGIVRRGRHKYSKYEQDVLDMIVRTEKEALGTSGVWAMEVTIL</sequence>
<dbReference type="Proteomes" id="UP000807469">
    <property type="component" value="Unassembled WGS sequence"/>
</dbReference>
<gene>
    <name evidence="1" type="ORF">BDN70DRAFT_887645</name>
</gene>
<name>A0A9P6CS78_9AGAR</name>
<keyword evidence="2" id="KW-1185">Reference proteome</keyword>
<reference evidence="1" key="1">
    <citation type="submission" date="2020-11" db="EMBL/GenBank/DDBJ databases">
        <authorList>
            <consortium name="DOE Joint Genome Institute"/>
            <person name="Ahrendt S."/>
            <person name="Riley R."/>
            <person name="Andreopoulos W."/>
            <person name="Labutti K."/>
            <person name="Pangilinan J."/>
            <person name="Ruiz-Duenas F.J."/>
            <person name="Barrasa J.M."/>
            <person name="Sanchez-Garcia M."/>
            <person name="Camarero S."/>
            <person name="Miyauchi S."/>
            <person name="Serrano A."/>
            <person name="Linde D."/>
            <person name="Babiker R."/>
            <person name="Drula E."/>
            <person name="Ayuso-Fernandez I."/>
            <person name="Pacheco R."/>
            <person name="Padilla G."/>
            <person name="Ferreira P."/>
            <person name="Barriuso J."/>
            <person name="Kellner H."/>
            <person name="Castanera R."/>
            <person name="Alfaro M."/>
            <person name="Ramirez L."/>
            <person name="Pisabarro A.G."/>
            <person name="Kuo A."/>
            <person name="Tritt A."/>
            <person name="Lipzen A."/>
            <person name="He G."/>
            <person name="Yan M."/>
            <person name="Ng V."/>
            <person name="Cullen D."/>
            <person name="Martin F."/>
            <person name="Rosso M.-N."/>
            <person name="Henrissat B."/>
            <person name="Hibbett D."/>
            <person name="Martinez A.T."/>
            <person name="Grigoriev I.V."/>
        </authorList>
    </citation>
    <scope>NUCLEOTIDE SEQUENCE</scope>
    <source>
        <strain evidence="1">CIRM-BRFM 674</strain>
    </source>
</reference>
<comment type="caution">
    <text evidence="1">The sequence shown here is derived from an EMBL/GenBank/DDBJ whole genome shotgun (WGS) entry which is preliminary data.</text>
</comment>
<organism evidence="1 2">
    <name type="scientific">Pholiota conissans</name>
    <dbReference type="NCBI Taxonomy" id="109636"/>
    <lineage>
        <taxon>Eukaryota</taxon>
        <taxon>Fungi</taxon>
        <taxon>Dikarya</taxon>
        <taxon>Basidiomycota</taxon>
        <taxon>Agaricomycotina</taxon>
        <taxon>Agaricomycetes</taxon>
        <taxon>Agaricomycetidae</taxon>
        <taxon>Agaricales</taxon>
        <taxon>Agaricineae</taxon>
        <taxon>Strophariaceae</taxon>
        <taxon>Pholiota</taxon>
    </lineage>
</organism>
<accession>A0A9P6CS78</accession>
<dbReference type="EMBL" id="MU155613">
    <property type="protein sequence ID" value="KAF9471850.1"/>
    <property type="molecule type" value="Genomic_DNA"/>
</dbReference>